<dbReference type="Pfam" id="PF00535">
    <property type="entry name" value="Glycos_transf_2"/>
    <property type="match status" value="1"/>
</dbReference>
<accession>A0ABT3HVE4</accession>
<keyword evidence="3" id="KW-0808">Transferase</keyword>
<protein>
    <submittedName>
        <fullName evidence="5">Glycosyltransferase</fullName>
    </submittedName>
</protein>
<feature type="domain" description="Glycosyltransferase 2-like" evidence="4">
    <location>
        <begin position="4"/>
        <end position="164"/>
    </location>
</feature>
<proteinExistence type="inferred from homology"/>
<reference evidence="5" key="1">
    <citation type="submission" date="2022-10" db="EMBL/GenBank/DDBJ databases">
        <title>Chryseobacterium babae sp. nov. isolated from the gut of the beetle Oryctes rhinoceros, and Chryseobacterium kimseyorum sp. nov., isolated from a stick insect rearing cage.</title>
        <authorList>
            <person name="Shelomi M."/>
            <person name="Han C.-J."/>
            <person name="Chen W.-M."/>
            <person name="Chen H.-K."/>
            <person name="Liaw S.-J."/>
            <person name="Muhle E."/>
            <person name="Clermont D."/>
        </authorList>
    </citation>
    <scope>NUCLEOTIDE SEQUENCE</scope>
    <source>
        <strain evidence="5">09-1422</strain>
    </source>
</reference>
<evidence type="ECO:0000256" key="1">
    <source>
        <dbReference type="ARBA" id="ARBA00006739"/>
    </source>
</evidence>
<evidence type="ECO:0000256" key="3">
    <source>
        <dbReference type="ARBA" id="ARBA00022679"/>
    </source>
</evidence>
<evidence type="ECO:0000259" key="4">
    <source>
        <dbReference type="Pfam" id="PF00535"/>
    </source>
</evidence>
<sequence>MKISVCIPVYNFDVRELVFDLKKEINEKGIDAEIILIDDASEDQFKTINRELRNEVKDFIFLEKNIGRSKIRNLFLEYAEGDYLLFLDCDAKIDSVNFLRNYLDELDKNDGVEVVYGNFKISPLYSDTLRNRYSVEREIFTQSRTDDFSVFKTVNFIVKTETFRKFPFNEELIHYGYEDYVFAKKMELAKVKFSAINNPVIHIDETVNDVFLDKTKTAIDSLYQLSLNSENLVYIKDIKVFWTAQKLKKNNVANLFLFFYNILERKIIKNLVSGKPNLRNLDFFKLGMLLRRMN</sequence>
<dbReference type="PANTHER" id="PTHR43630">
    <property type="entry name" value="POLY-BETA-1,6-N-ACETYL-D-GLUCOSAMINE SYNTHASE"/>
    <property type="match status" value="1"/>
</dbReference>
<dbReference type="InterPro" id="IPR001173">
    <property type="entry name" value="Glyco_trans_2-like"/>
</dbReference>
<organism evidence="5 6">
    <name type="scientific">Chryseobacterium kimseyorum</name>
    <dbReference type="NCBI Taxonomy" id="2984028"/>
    <lineage>
        <taxon>Bacteria</taxon>
        <taxon>Pseudomonadati</taxon>
        <taxon>Bacteroidota</taxon>
        <taxon>Flavobacteriia</taxon>
        <taxon>Flavobacteriales</taxon>
        <taxon>Weeksellaceae</taxon>
        <taxon>Chryseobacterium group</taxon>
        <taxon>Chryseobacterium</taxon>
    </lineage>
</organism>
<evidence type="ECO:0000313" key="6">
    <source>
        <dbReference type="Proteomes" id="UP001163731"/>
    </source>
</evidence>
<dbReference type="CDD" id="cd00761">
    <property type="entry name" value="Glyco_tranf_GTA_type"/>
    <property type="match status" value="1"/>
</dbReference>
<comment type="similarity">
    <text evidence="1">Belongs to the glycosyltransferase 2 family.</text>
</comment>
<gene>
    <name evidence="5" type="ORF">OMO38_04370</name>
</gene>
<name>A0ABT3HVE4_9FLAO</name>
<evidence type="ECO:0000313" key="5">
    <source>
        <dbReference type="EMBL" id="MCW3167757.1"/>
    </source>
</evidence>
<dbReference type="Gene3D" id="3.90.550.10">
    <property type="entry name" value="Spore Coat Polysaccharide Biosynthesis Protein SpsA, Chain A"/>
    <property type="match status" value="1"/>
</dbReference>
<evidence type="ECO:0000256" key="2">
    <source>
        <dbReference type="ARBA" id="ARBA00022676"/>
    </source>
</evidence>
<comment type="caution">
    <text evidence="5">The sequence shown here is derived from an EMBL/GenBank/DDBJ whole genome shotgun (WGS) entry which is preliminary data.</text>
</comment>
<keyword evidence="2" id="KW-0328">Glycosyltransferase</keyword>
<keyword evidence="6" id="KW-1185">Reference proteome</keyword>
<dbReference type="PANTHER" id="PTHR43630:SF1">
    <property type="entry name" value="POLY-BETA-1,6-N-ACETYL-D-GLUCOSAMINE SYNTHASE"/>
    <property type="match status" value="1"/>
</dbReference>
<dbReference type="RefSeq" id="WP_264748997.1">
    <property type="nucleotide sequence ID" value="NZ_JAPDHW010000002.1"/>
</dbReference>
<dbReference type="SUPFAM" id="SSF53448">
    <property type="entry name" value="Nucleotide-diphospho-sugar transferases"/>
    <property type="match status" value="1"/>
</dbReference>
<dbReference type="Proteomes" id="UP001163731">
    <property type="component" value="Unassembled WGS sequence"/>
</dbReference>
<dbReference type="InterPro" id="IPR029044">
    <property type="entry name" value="Nucleotide-diphossugar_trans"/>
</dbReference>
<dbReference type="EMBL" id="JAPDHW010000002">
    <property type="protein sequence ID" value="MCW3167757.1"/>
    <property type="molecule type" value="Genomic_DNA"/>
</dbReference>